<proteinExistence type="predicted"/>
<accession>A0A3S7V0K9</accession>
<reference evidence="2" key="1">
    <citation type="journal article" date="2018" name="J. Ind. Microbiol. Biotechnol.">
        <title>Genome mining reveals uncommon alkylpyrones as type III PKS products from myxobacteria.</title>
        <authorList>
            <person name="Hug J.J."/>
            <person name="Panter F."/>
            <person name="Krug D."/>
            <person name="Muller R."/>
        </authorList>
    </citation>
    <scope>NUCLEOTIDE SEQUENCE</scope>
    <source>
        <strain evidence="2">SBSr021</strain>
    </source>
</reference>
<dbReference type="EMBL" id="MH908924">
    <property type="protein sequence ID" value="AYM54520.1"/>
    <property type="molecule type" value="Genomic_DNA"/>
</dbReference>
<evidence type="ECO:0000256" key="1">
    <source>
        <dbReference type="SAM" id="MobiDB-lite"/>
    </source>
</evidence>
<sequence>MNDGYTCSDPGSGRIDPTTGEPAPCPSSATVRACEGQCVPKGPTPWSTEPTLLWIGQGTPPKCPEDRAPDIGFEGFADPESTFACDTCKCAPPTGSCVLPTTMTVSSEACPGDGPTATHTSFDAPADWGGGCTSANGIPAGQTCGAGPCVKSLTIDPPMVKEADCAVVVEPVPKLSAGEITFKQRARECLGSVSAEATACDGQNAVCVVSAEPPPPGFHQCIWREGEISDDCPKPYAERHVFYQRYDDQRTCTPCACDKPVGSVCTAQIALYEDAACATMFEVASVSSTNPPKCQDLISGSALLSKAALNEKYKPGACQPSGGQPDGALVLESATTFCCMPSAQ</sequence>
<protein>
    <submittedName>
        <fullName evidence="2">Uncharacterized protein</fullName>
    </submittedName>
</protein>
<feature type="region of interest" description="Disordered" evidence="1">
    <location>
        <begin position="1"/>
        <end position="24"/>
    </location>
</feature>
<dbReference type="AlphaFoldDB" id="A0A3S7V0K9"/>
<name>A0A3S7V0K9_9BACT</name>
<evidence type="ECO:0000313" key="2">
    <source>
        <dbReference type="EMBL" id="AYM54520.1"/>
    </source>
</evidence>
<organism evidence="2">
    <name type="scientific">Racemicystis crocea</name>
    <dbReference type="NCBI Taxonomy" id="1707966"/>
    <lineage>
        <taxon>Bacteria</taxon>
        <taxon>Pseudomonadati</taxon>
        <taxon>Myxococcota</taxon>
        <taxon>Polyangia</taxon>
        <taxon>Polyangiales</taxon>
        <taxon>Polyangiaceae</taxon>
    </lineage>
</organism>